<dbReference type="EMBL" id="UYRU01041932">
    <property type="protein sequence ID" value="VDK71326.1"/>
    <property type="molecule type" value="Genomic_DNA"/>
</dbReference>
<accession>A0A3P6S9Y9</accession>
<feature type="active site" description="Proton acceptor" evidence="3">
    <location>
        <position position="195"/>
    </location>
</feature>
<feature type="transmembrane region" description="Helical" evidence="6">
    <location>
        <begin position="33"/>
        <end position="59"/>
    </location>
</feature>
<dbReference type="PANTHER" id="PTHR11782">
    <property type="entry name" value="ADENOSINE/GUANOSINE DIPHOSPHATASE"/>
    <property type="match status" value="1"/>
</dbReference>
<keyword evidence="6" id="KW-1133">Transmembrane helix</keyword>
<gene>
    <name evidence="7" type="ORF">DILT_LOCUS2318</name>
</gene>
<dbReference type="GO" id="GO:0045134">
    <property type="term" value="F:UDP phosphatase activity"/>
    <property type="evidence" value="ECO:0007669"/>
    <property type="project" value="TreeGrafter"/>
</dbReference>
<dbReference type="GO" id="GO:0005886">
    <property type="term" value="C:plasma membrane"/>
    <property type="evidence" value="ECO:0007669"/>
    <property type="project" value="TreeGrafter"/>
</dbReference>
<organism evidence="7 8">
    <name type="scientific">Dibothriocephalus latus</name>
    <name type="common">Fish tapeworm</name>
    <name type="synonym">Diphyllobothrium latum</name>
    <dbReference type="NCBI Taxonomy" id="60516"/>
    <lineage>
        <taxon>Eukaryota</taxon>
        <taxon>Metazoa</taxon>
        <taxon>Spiralia</taxon>
        <taxon>Lophotrochozoa</taxon>
        <taxon>Platyhelminthes</taxon>
        <taxon>Cestoda</taxon>
        <taxon>Eucestoda</taxon>
        <taxon>Diphyllobothriidea</taxon>
        <taxon>Diphyllobothriidae</taxon>
        <taxon>Dibothriocephalus</taxon>
    </lineage>
</organism>
<dbReference type="Proteomes" id="UP000281553">
    <property type="component" value="Unassembled WGS sequence"/>
</dbReference>
<name>A0A3P6S9Y9_DIBLA</name>
<evidence type="ECO:0008006" key="9">
    <source>
        <dbReference type="Google" id="ProtNLM"/>
    </source>
</evidence>
<evidence type="ECO:0000313" key="7">
    <source>
        <dbReference type="EMBL" id="VDK71326.1"/>
    </source>
</evidence>
<evidence type="ECO:0000256" key="1">
    <source>
        <dbReference type="ARBA" id="ARBA00009283"/>
    </source>
</evidence>
<proteinExistence type="inferred from homology"/>
<dbReference type="Pfam" id="PF01150">
    <property type="entry name" value="GDA1_CD39"/>
    <property type="match status" value="1"/>
</dbReference>
<feature type="binding site" evidence="4">
    <location>
        <begin position="232"/>
        <end position="236"/>
    </location>
    <ligand>
        <name>ATP</name>
        <dbReference type="ChEBI" id="CHEBI:30616"/>
    </ligand>
</feature>
<keyword evidence="6" id="KW-0472">Membrane</keyword>
<dbReference type="GO" id="GO:0017111">
    <property type="term" value="F:ribonucleoside triphosphate phosphatase activity"/>
    <property type="evidence" value="ECO:0007669"/>
    <property type="project" value="TreeGrafter"/>
</dbReference>
<dbReference type="GO" id="GO:0009134">
    <property type="term" value="P:nucleoside diphosphate catabolic process"/>
    <property type="evidence" value="ECO:0007669"/>
    <property type="project" value="TreeGrafter"/>
</dbReference>
<dbReference type="AlphaFoldDB" id="A0A3P6S9Y9"/>
<evidence type="ECO:0000256" key="6">
    <source>
        <dbReference type="SAM" id="Phobius"/>
    </source>
</evidence>
<evidence type="ECO:0000256" key="4">
    <source>
        <dbReference type="PIRSR" id="PIRSR600407-2"/>
    </source>
</evidence>
<evidence type="ECO:0000313" key="8">
    <source>
        <dbReference type="Proteomes" id="UP000281553"/>
    </source>
</evidence>
<dbReference type="Gene3D" id="3.30.420.150">
    <property type="entry name" value="Exopolyphosphatase. Domain 2"/>
    <property type="match status" value="1"/>
</dbReference>
<dbReference type="PANTHER" id="PTHR11782:SF83">
    <property type="entry name" value="GUANOSINE-DIPHOSPHATASE"/>
    <property type="match status" value="1"/>
</dbReference>
<keyword evidence="8" id="KW-1185">Reference proteome</keyword>
<dbReference type="OrthoDB" id="6372431at2759"/>
<dbReference type="InterPro" id="IPR000407">
    <property type="entry name" value="GDA1_CD39_NTPase"/>
</dbReference>
<protein>
    <recommendedName>
        <fullName evidence="9">Ectonucleoside triphosphate diphosphohydrolase 1</fullName>
    </recommendedName>
</protein>
<reference evidence="7 8" key="1">
    <citation type="submission" date="2018-11" db="EMBL/GenBank/DDBJ databases">
        <authorList>
            <consortium name="Pathogen Informatics"/>
        </authorList>
    </citation>
    <scope>NUCLEOTIDE SEQUENCE [LARGE SCALE GENOMIC DNA]</scope>
</reference>
<dbReference type="Gene3D" id="3.30.420.40">
    <property type="match status" value="1"/>
</dbReference>
<evidence type="ECO:0000256" key="2">
    <source>
        <dbReference type="ARBA" id="ARBA00022801"/>
    </source>
</evidence>
<dbReference type="GO" id="GO:0004382">
    <property type="term" value="F:GDP phosphatase activity"/>
    <property type="evidence" value="ECO:0007669"/>
    <property type="project" value="TreeGrafter"/>
</dbReference>
<keyword evidence="4" id="KW-0547">Nucleotide-binding</keyword>
<keyword evidence="2 5" id="KW-0378">Hydrolase</keyword>
<keyword evidence="6" id="KW-0812">Transmembrane</keyword>
<evidence type="ECO:0000256" key="5">
    <source>
        <dbReference type="RuleBase" id="RU003833"/>
    </source>
</evidence>
<dbReference type="PROSITE" id="PS01238">
    <property type="entry name" value="GDA1_CD39_NTPASE"/>
    <property type="match status" value="1"/>
</dbReference>
<comment type="similarity">
    <text evidence="1 5">Belongs to the GDA1/CD39 NTPase family.</text>
</comment>
<sequence>MSSKIVVSAADDDYSYEDPPTAANNPKAKPNKYLILVLSLLLALLVVGIIVIITLYVVANNVGYAYALMIDAGSTSSKISILKWLDYPFRKNGWVEQVNYKVEEPGISAYSDSPPEAGEKLLPVLRNMLLENVPEEKRESTSLYLAATAGMRLLDINEPLKSDAILQNLRQQLPSAGATVHNVFSDIRIITGNTEGRYGWVAANYLDKKLGDPEGMPPKPANEMVGMLDLGGASTQIAFVPAGTGPAQHTMPINMFGQSYNLYSYSFLCYGKEANNRRYLAQLISKANTSTSNMPSKLKIVGEGNTSKCNAEVSRLFPKKECTQGTCSFNNVYQPAVRGKFFAFSGFVFVIDFLKFPTGGKNLTRSQVRAAVDAFCHKNWSEVNATTKPSTLKYVASYCFDGHYIENLLDGYGFKEDGSWRNIEFARKVINSFKDFSTFQRRTE</sequence>
<evidence type="ECO:0000256" key="3">
    <source>
        <dbReference type="PIRSR" id="PIRSR600407-1"/>
    </source>
</evidence>
<dbReference type="GO" id="GO:0005524">
    <property type="term" value="F:ATP binding"/>
    <property type="evidence" value="ECO:0007669"/>
    <property type="project" value="UniProtKB-KW"/>
</dbReference>
<keyword evidence="4" id="KW-0067">ATP-binding</keyword>